<evidence type="ECO:0000256" key="9">
    <source>
        <dbReference type="RuleBase" id="RU366031"/>
    </source>
</evidence>
<evidence type="ECO:0000313" key="12">
    <source>
        <dbReference type="Proteomes" id="UP000019205"/>
    </source>
</evidence>
<keyword evidence="12" id="KW-1185">Reference proteome</keyword>
<dbReference type="GO" id="GO:0004852">
    <property type="term" value="F:uroporphyrinogen-III synthase activity"/>
    <property type="evidence" value="ECO:0007669"/>
    <property type="project" value="UniProtKB-UniRule"/>
</dbReference>
<evidence type="ECO:0000256" key="3">
    <source>
        <dbReference type="ARBA" id="ARBA00013109"/>
    </source>
</evidence>
<keyword evidence="4 9" id="KW-0456">Lyase</keyword>
<reference evidence="11 12" key="1">
    <citation type="journal article" date="2007" name="Proc. Natl. Acad. Sci. U.S.A.">
        <title>Characterization of a marine gammaproteobacterium capable of aerobic anoxygenic photosynthesis.</title>
        <authorList>
            <person name="Fuchs B.M."/>
            <person name="Spring S."/>
            <person name="Teeling H."/>
            <person name="Quast C."/>
            <person name="Wulf J."/>
            <person name="Schattenhofer M."/>
            <person name="Yan S."/>
            <person name="Ferriera S."/>
            <person name="Johnson J."/>
            <person name="Glockner F.O."/>
            <person name="Amann R."/>
        </authorList>
    </citation>
    <scope>NUCLEOTIDE SEQUENCE [LARGE SCALE GENOMIC DNA]</scope>
    <source>
        <strain evidence="11">KT71</strain>
    </source>
</reference>
<comment type="function">
    <text evidence="6 9">Catalyzes cyclization of the linear tetrapyrrole, hydroxymethylbilane, to the macrocyclic uroporphyrinogen III.</text>
</comment>
<evidence type="ECO:0000313" key="11">
    <source>
        <dbReference type="EMBL" id="EAQ97125.1"/>
    </source>
</evidence>
<dbReference type="PANTHER" id="PTHR38042:SF1">
    <property type="entry name" value="UROPORPHYRINOGEN-III SYNTHASE, CHLOROPLASTIC"/>
    <property type="match status" value="1"/>
</dbReference>
<comment type="pathway">
    <text evidence="1 9">Porphyrin-containing compound metabolism; protoporphyrin-IX biosynthesis; coproporphyrinogen-III from 5-aminolevulinate: step 3/4.</text>
</comment>
<evidence type="ECO:0000259" key="10">
    <source>
        <dbReference type="Pfam" id="PF02602"/>
    </source>
</evidence>
<dbReference type="OrthoDB" id="9787650at2"/>
<dbReference type="STRING" id="314285.KT71_07094"/>
<evidence type="ECO:0000256" key="7">
    <source>
        <dbReference type="ARBA" id="ARBA00040167"/>
    </source>
</evidence>
<dbReference type="GO" id="GO:0006780">
    <property type="term" value="P:uroporphyrinogen III biosynthetic process"/>
    <property type="evidence" value="ECO:0007669"/>
    <property type="project" value="UniProtKB-UniRule"/>
</dbReference>
<proteinExistence type="inferred from homology"/>
<evidence type="ECO:0000256" key="4">
    <source>
        <dbReference type="ARBA" id="ARBA00023239"/>
    </source>
</evidence>
<protein>
    <recommendedName>
        <fullName evidence="7 9">Uroporphyrinogen-III synthase</fullName>
        <ecNumber evidence="3 9">4.2.1.75</ecNumber>
    </recommendedName>
</protein>
<comment type="caution">
    <text evidence="11">The sequence shown here is derived from an EMBL/GenBank/DDBJ whole genome shotgun (WGS) entry which is preliminary data.</text>
</comment>
<name>A4A9F8_9GAMM</name>
<keyword evidence="5 9" id="KW-0627">Porphyrin biosynthesis</keyword>
<dbReference type="RefSeq" id="WP_008293843.1">
    <property type="nucleotide sequence ID" value="NZ_CM002299.1"/>
</dbReference>
<accession>A4A9F8</accession>
<dbReference type="Pfam" id="PF02602">
    <property type="entry name" value="HEM4"/>
    <property type="match status" value="1"/>
</dbReference>
<dbReference type="InterPro" id="IPR036108">
    <property type="entry name" value="4pyrrol_syn_uPrphyn_synt_sf"/>
</dbReference>
<dbReference type="EC" id="4.2.1.75" evidence="3 9"/>
<evidence type="ECO:0000256" key="1">
    <source>
        <dbReference type="ARBA" id="ARBA00004772"/>
    </source>
</evidence>
<sequence>MTAEQRVLVTRPAGQADSLIGALSDAGFVPLHLPMLQIEPLDPLPGAQRQRLMDLDRYAHVIFVSANAARLGVERIRDYWPQLPQGQLYWAVGKSTALCLEAEGLDVRRPERDMSSEGLLAMPGLAELQSQRVLIVKGEGGRKFLEVKLRERGAEVDSLACYRRDYAAHDRQACRDLLGDHDLALILVSSGEGLERLTSLLQPEEHTNLAMTTLLVPSQRVAEQALGLGWTHVECAENASDAAMLAAATAWRTAHLGETQH</sequence>
<dbReference type="HOGENOM" id="CLU_011276_9_4_6"/>
<dbReference type="Gene3D" id="3.40.50.10090">
    <property type="match status" value="2"/>
</dbReference>
<evidence type="ECO:0000256" key="8">
    <source>
        <dbReference type="ARBA" id="ARBA00048617"/>
    </source>
</evidence>
<comment type="catalytic activity">
    <reaction evidence="8 9">
        <text>hydroxymethylbilane = uroporphyrinogen III + H2O</text>
        <dbReference type="Rhea" id="RHEA:18965"/>
        <dbReference type="ChEBI" id="CHEBI:15377"/>
        <dbReference type="ChEBI" id="CHEBI:57308"/>
        <dbReference type="ChEBI" id="CHEBI:57845"/>
        <dbReference type="EC" id="4.2.1.75"/>
    </reaction>
</comment>
<gene>
    <name evidence="11" type="ORF">KT71_07094</name>
</gene>
<dbReference type="eggNOG" id="COG1587">
    <property type="taxonomic scope" value="Bacteria"/>
</dbReference>
<organism evidence="11 12">
    <name type="scientific">Congregibacter litoralis KT71</name>
    <dbReference type="NCBI Taxonomy" id="314285"/>
    <lineage>
        <taxon>Bacteria</taxon>
        <taxon>Pseudomonadati</taxon>
        <taxon>Pseudomonadota</taxon>
        <taxon>Gammaproteobacteria</taxon>
        <taxon>Cellvibrionales</taxon>
        <taxon>Halieaceae</taxon>
        <taxon>Congregibacter</taxon>
    </lineage>
</organism>
<comment type="similarity">
    <text evidence="2 9">Belongs to the uroporphyrinogen-III synthase family.</text>
</comment>
<dbReference type="PANTHER" id="PTHR38042">
    <property type="entry name" value="UROPORPHYRINOGEN-III SYNTHASE, CHLOROPLASTIC"/>
    <property type="match status" value="1"/>
</dbReference>
<dbReference type="SUPFAM" id="SSF69618">
    <property type="entry name" value="HemD-like"/>
    <property type="match status" value="1"/>
</dbReference>
<reference evidence="11 12" key="2">
    <citation type="journal article" date="2009" name="PLoS ONE">
        <title>The photosynthetic apparatus and its regulation in the aerobic gammaproteobacterium Congregibacter litoralis gen. nov., sp. nov.</title>
        <authorList>
            <person name="Spring S."/>
            <person name="Lunsdorf H."/>
            <person name="Fuchs B.M."/>
            <person name="Tindall B.J."/>
        </authorList>
    </citation>
    <scope>NUCLEOTIDE SEQUENCE [LARGE SCALE GENOMIC DNA]</scope>
    <source>
        <strain evidence="11">KT71</strain>
    </source>
</reference>
<evidence type="ECO:0000256" key="5">
    <source>
        <dbReference type="ARBA" id="ARBA00023244"/>
    </source>
</evidence>
<dbReference type="AlphaFoldDB" id="A4A9F8"/>
<dbReference type="CDD" id="cd06578">
    <property type="entry name" value="HemD"/>
    <property type="match status" value="1"/>
</dbReference>
<dbReference type="EMBL" id="AAOA02000004">
    <property type="protein sequence ID" value="EAQ97125.1"/>
    <property type="molecule type" value="Genomic_DNA"/>
</dbReference>
<evidence type="ECO:0000256" key="2">
    <source>
        <dbReference type="ARBA" id="ARBA00008133"/>
    </source>
</evidence>
<dbReference type="GO" id="GO:0006782">
    <property type="term" value="P:protoporphyrinogen IX biosynthetic process"/>
    <property type="evidence" value="ECO:0007669"/>
    <property type="project" value="UniProtKB-UniRule"/>
</dbReference>
<dbReference type="InterPro" id="IPR003754">
    <property type="entry name" value="4pyrrol_synth_uPrphyn_synth"/>
</dbReference>
<dbReference type="InterPro" id="IPR039793">
    <property type="entry name" value="UROS/Hem4"/>
</dbReference>
<dbReference type="Proteomes" id="UP000019205">
    <property type="component" value="Chromosome"/>
</dbReference>
<evidence type="ECO:0000256" key="6">
    <source>
        <dbReference type="ARBA" id="ARBA00037589"/>
    </source>
</evidence>
<dbReference type="UniPathway" id="UPA00251">
    <property type="reaction ID" value="UER00320"/>
</dbReference>
<feature type="domain" description="Tetrapyrrole biosynthesis uroporphyrinogen III synthase" evidence="10">
    <location>
        <begin position="18"/>
        <end position="245"/>
    </location>
</feature>